<comment type="caution">
    <text evidence="1">The sequence shown here is derived from an EMBL/GenBank/DDBJ whole genome shotgun (WGS) entry which is preliminary data.</text>
</comment>
<dbReference type="EMBL" id="SJPY01000010">
    <property type="protein sequence ID" value="TWU35376.1"/>
    <property type="molecule type" value="Genomic_DNA"/>
</dbReference>
<reference evidence="1 2" key="1">
    <citation type="submission" date="2019-02" db="EMBL/GenBank/DDBJ databases">
        <title>Deep-cultivation of Planctomycetes and their phenomic and genomic characterization uncovers novel biology.</title>
        <authorList>
            <person name="Wiegand S."/>
            <person name="Jogler M."/>
            <person name="Boedeker C."/>
            <person name="Pinto D."/>
            <person name="Vollmers J."/>
            <person name="Rivas-Marin E."/>
            <person name="Kohn T."/>
            <person name="Peeters S.H."/>
            <person name="Heuer A."/>
            <person name="Rast P."/>
            <person name="Oberbeckmann S."/>
            <person name="Bunk B."/>
            <person name="Jeske O."/>
            <person name="Meyerdierks A."/>
            <person name="Storesund J.E."/>
            <person name="Kallscheuer N."/>
            <person name="Luecker S."/>
            <person name="Lage O.M."/>
            <person name="Pohl T."/>
            <person name="Merkel B.J."/>
            <person name="Hornburger P."/>
            <person name="Mueller R.-W."/>
            <person name="Bruemmer F."/>
            <person name="Labrenz M."/>
            <person name="Spormann A.M."/>
            <person name="Op Den Camp H."/>
            <person name="Overmann J."/>
            <person name="Amann R."/>
            <person name="Jetten M.S.M."/>
            <person name="Mascher T."/>
            <person name="Medema M.H."/>
            <person name="Devos D.P."/>
            <person name="Kaster A.-K."/>
            <person name="Ovreas L."/>
            <person name="Rohde M."/>
            <person name="Galperin M.Y."/>
            <person name="Jogler C."/>
        </authorList>
    </citation>
    <scope>NUCLEOTIDE SEQUENCE [LARGE SCALE GENOMIC DNA]</scope>
    <source>
        <strain evidence="1 2">Q31b</strain>
    </source>
</reference>
<protein>
    <recommendedName>
        <fullName evidence="3">SpoVT-AbrB domain-containing protein</fullName>
    </recommendedName>
</protein>
<proteinExistence type="predicted"/>
<evidence type="ECO:0000313" key="1">
    <source>
        <dbReference type="EMBL" id="TWU35376.1"/>
    </source>
</evidence>
<organism evidence="1 2">
    <name type="scientific">Novipirellula aureliae</name>
    <dbReference type="NCBI Taxonomy" id="2527966"/>
    <lineage>
        <taxon>Bacteria</taxon>
        <taxon>Pseudomonadati</taxon>
        <taxon>Planctomycetota</taxon>
        <taxon>Planctomycetia</taxon>
        <taxon>Pirellulales</taxon>
        <taxon>Pirellulaceae</taxon>
        <taxon>Novipirellula</taxon>
    </lineage>
</organism>
<dbReference type="Proteomes" id="UP000315471">
    <property type="component" value="Unassembled WGS sequence"/>
</dbReference>
<dbReference type="AlphaFoldDB" id="A0A5C6DKA5"/>
<dbReference type="RefSeq" id="WP_197172355.1">
    <property type="nucleotide sequence ID" value="NZ_SJPY01000010.1"/>
</dbReference>
<keyword evidence="2" id="KW-1185">Reference proteome</keyword>
<evidence type="ECO:0008006" key="3">
    <source>
        <dbReference type="Google" id="ProtNLM"/>
    </source>
</evidence>
<name>A0A5C6DKA5_9BACT</name>
<dbReference type="SUPFAM" id="SSF89447">
    <property type="entry name" value="AbrB/MazE/MraZ-like"/>
    <property type="match status" value="1"/>
</dbReference>
<accession>A0A5C6DKA5</accession>
<sequence>MLFPGEAAWSRQYTCSKRKLVLRKLEECTLLCQRCTTAAVASVYPLSDWTLDASQWRNHNSDTLVDHIREGSMIKKLVKHGNSWAIVIDRPILDLLKIDPESQVELTTDGRTINIAPHCEADKKTSIRTARKAVNKKHSKAFKKLAE</sequence>
<dbReference type="Gene3D" id="2.10.260.10">
    <property type="match status" value="1"/>
</dbReference>
<dbReference type="InterPro" id="IPR037914">
    <property type="entry name" value="SpoVT-AbrB_sf"/>
</dbReference>
<gene>
    <name evidence="1" type="ORF">Q31b_54720</name>
</gene>
<evidence type="ECO:0000313" key="2">
    <source>
        <dbReference type="Proteomes" id="UP000315471"/>
    </source>
</evidence>